<name>A0A1V9E3R1_9BACT</name>
<dbReference type="InterPro" id="IPR029032">
    <property type="entry name" value="AhpD-like"/>
</dbReference>
<evidence type="ECO:0000313" key="3">
    <source>
        <dbReference type="Proteomes" id="UP000192610"/>
    </source>
</evidence>
<dbReference type="OrthoDB" id="9808310at2"/>
<accession>A0A1V9E3R1</accession>
<evidence type="ECO:0000259" key="1">
    <source>
        <dbReference type="Pfam" id="PF02627"/>
    </source>
</evidence>
<reference evidence="3" key="1">
    <citation type="submission" date="2016-04" db="EMBL/GenBank/DDBJ databases">
        <authorList>
            <person name="Chen L."/>
            <person name="Zhuang W."/>
            <person name="Wang G."/>
        </authorList>
    </citation>
    <scope>NUCLEOTIDE SEQUENCE [LARGE SCALE GENOMIC DNA]</scope>
    <source>
        <strain evidence="3">17621</strain>
    </source>
</reference>
<dbReference type="SUPFAM" id="SSF69118">
    <property type="entry name" value="AhpD-like"/>
    <property type="match status" value="1"/>
</dbReference>
<dbReference type="PANTHER" id="PTHR35446">
    <property type="entry name" value="SI:CH211-175M2.5"/>
    <property type="match status" value="1"/>
</dbReference>
<dbReference type="Proteomes" id="UP000192610">
    <property type="component" value="Unassembled WGS sequence"/>
</dbReference>
<dbReference type="GO" id="GO:0051920">
    <property type="term" value="F:peroxiredoxin activity"/>
    <property type="evidence" value="ECO:0007669"/>
    <property type="project" value="InterPro"/>
</dbReference>
<dbReference type="AlphaFoldDB" id="A0A1V9E3R1"/>
<keyword evidence="3" id="KW-1185">Reference proteome</keyword>
<comment type="caution">
    <text evidence="2">The sequence shown here is derived from an EMBL/GenBank/DDBJ whole genome shotgun (WGS) entry which is preliminary data.</text>
</comment>
<dbReference type="PANTHER" id="PTHR35446:SF2">
    <property type="entry name" value="CARBOXYMUCONOLACTONE DECARBOXYLASE-LIKE DOMAIN-CONTAINING PROTEIN"/>
    <property type="match status" value="1"/>
</dbReference>
<dbReference type="RefSeq" id="WP_081203717.1">
    <property type="nucleotide sequence ID" value="NZ_FOCZ01000007.1"/>
</dbReference>
<dbReference type="InterPro" id="IPR003779">
    <property type="entry name" value="CMD-like"/>
</dbReference>
<keyword evidence="2" id="KW-0560">Oxidoreductase</keyword>
<feature type="domain" description="Carboxymuconolactone decarboxylase-like" evidence="1">
    <location>
        <begin position="54"/>
        <end position="106"/>
    </location>
</feature>
<evidence type="ECO:0000313" key="2">
    <source>
        <dbReference type="EMBL" id="OQP40742.1"/>
    </source>
</evidence>
<dbReference type="EMBL" id="LVXG01000067">
    <property type="protein sequence ID" value="OQP40742.1"/>
    <property type="molecule type" value="Genomic_DNA"/>
</dbReference>
<organism evidence="2 3">
    <name type="scientific">Niastella yeongjuensis</name>
    <dbReference type="NCBI Taxonomy" id="354355"/>
    <lineage>
        <taxon>Bacteria</taxon>
        <taxon>Pseudomonadati</taxon>
        <taxon>Bacteroidota</taxon>
        <taxon>Chitinophagia</taxon>
        <taxon>Chitinophagales</taxon>
        <taxon>Chitinophagaceae</taxon>
        <taxon>Niastella</taxon>
    </lineage>
</organism>
<sequence length="177" mass="19921">MEAFKIPKKNEVSADNQVVFENLEKLIGFVPNIYASMAHSEKGLVGYLEFQQIKTSFEKREKQVINIIVSQVNEAAYCIAQDTLSCKLNGFTDEQISEMRNGTASFDPKLDALAKLTWALASNKGRAPKEYLETFYHVGYNYGHLVDLLIAIGDKMIMNYLCNLTDPPVDFSPIAQK</sequence>
<gene>
    <name evidence="2" type="ORF">A4H97_14070</name>
</gene>
<proteinExistence type="predicted"/>
<dbReference type="STRING" id="354355.SAMN05660816_04242"/>
<keyword evidence="2" id="KW-0575">Peroxidase</keyword>
<dbReference type="Gene3D" id="1.20.1290.10">
    <property type="entry name" value="AhpD-like"/>
    <property type="match status" value="1"/>
</dbReference>
<protein>
    <submittedName>
        <fullName evidence="2">Alkylhydroperoxidase</fullName>
    </submittedName>
</protein>
<dbReference type="Pfam" id="PF02627">
    <property type="entry name" value="CMD"/>
    <property type="match status" value="1"/>
</dbReference>